<dbReference type="GO" id="GO:0005509">
    <property type="term" value="F:calcium ion binding"/>
    <property type="evidence" value="ECO:0007669"/>
    <property type="project" value="InterPro"/>
</dbReference>
<feature type="domain" description="EF-hand" evidence="3">
    <location>
        <begin position="92"/>
        <end position="127"/>
    </location>
</feature>
<keyword evidence="2" id="KW-0106">Calcium</keyword>
<gene>
    <name evidence="4" type="ORF">BCR41DRAFT_346175</name>
</gene>
<dbReference type="FunFam" id="1.10.238.10:FF:000001">
    <property type="entry name" value="Calmodulin 1"/>
    <property type="match status" value="1"/>
</dbReference>
<dbReference type="SMART" id="SM00054">
    <property type="entry name" value="EFh"/>
    <property type="match status" value="4"/>
</dbReference>
<name>A0A1Y2H2E2_9FUNG</name>
<dbReference type="InterPro" id="IPR002048">
    <property type="entry name" value="EF_hand_dom"/>
</dbReference>
<comment type="caution">
    <text evidence="4">The sequence shown here is derived from an EMBL/GenBank/DDBJ whole genome shotgun (WGS) entry which is preliminary data.</text>
</comment>
<dbReference type="EMBL" id="MCFF01000003">
    <property type="protein sequence ID" value="ORZ27883.1"/>
    <property type="molecule type" value="Genomic_DNA"/>
</dbReference>
<evidence type="ECO:0000256" key="1">
    <source>
        <dbReference type="ARBA" id="ARBA00022737"/>
    </source>
</evidence>
<evidence type="ECO:0000256" key="2">
    <source>
        <dbReference type="ARBA" id="ARBA00022837"/>
    </source>
</evidence>
<dbReference type="GeneID" id="33564676"/>
<dbReference type="InParanoid" id="A0A1Y2H2E2"/>
<dbReference type="STRING" id="64571.A0A1Y2H2E2"/>
<dbReference type="InterPro" id="IPR050230">
    <property type="entry name" value="CALM/Myosin/TropC-like"/>
</dbReference>
<protein>
    <submittedName>
        <fullName evidence="4">Calmodulin-like protein 5</fullName>
    </submittedName>
</protein>
<dbReference type="OrthoDB" id="26525at2759"/>
<accession>A0A1Y2H2E2</accession>
<dbReference type="RefSeq" id="XP_021885586.1">
    <property type="nucleotide sequence ID" value="XM_022022832.1"/>
</dbReference>
<dbReference type="SUPFAM" id="SSF47473">
    <property type="entry name" value="EF-hand"/>
    <property type="match status" value="1"/>
</dbReference>
<keyword evidence="5" id="KW-1185">Reference proteome</keyword>
<evidence type="ECO:0000259" key="3">
    <source>
        <dbReference type="PROSITE" id="PS50222"/>
    </source>
</evidence>
<reference evidence="4 5" key="1">
    <citation type="submission" date="2016-07" db="EMBL/GenBank/DDBJ databases">
        <title>Pervasive Adenine N6-methylation of Active Genes in Fungi.</title>
        <authorList>
            <consortium name="DOE Joint Genome Institute"/>
            <person name="Mondo S.J."/>
            <person name="Dannebaum R.O."/>
            <person name="Kuo R.C."/>
            <person name="Labutti K."/>
            <person name="Haridas S."/>
            <person name="Kuo A."/>
            <person name="Salamov A."/>
            <person name="Ahrendt S.R."/>
            <person name="Lipzen A."/>
            <person name="Sullivan W."/>
            <person name="Andreopoulos W.B."/>
            <person name="Clum A."/>
            <person name="Lindquist E."/>
            <person name="Daum C."/>
            <person name="Ramamoorthy G.K."/>
            <person name="Gryganskyi A."/>
            <person name="Culley D."/>
            <person name="Magnuson J.K."/>
            <person name="James T.Y."/>
            <person name="O'Malley M.A."/>
            <person name="Stajich J.E."/>
            <person name="Spatafora J.W."/>
            <person name="Visel A."/>
            <person name="Grigoriev I.V."/>
        </authorList>
    </citation>
    <scope>NUCLEOTIDE SEQUENCE [LARGE SCALE GENOMIC DNA]</scope>
    <source>
        <strain evidence="4 5">NRRL 3116</strain>
    </source>
</reference>
<dbReference type="InterPro" id="IPR011992">
    <property type="entry name" value="EF-hand-dom_pair"/>
</dbReference>
<keyword evidence="1" id="KW-0677">Repeat</keyword>
<dbReference type="PANTHER" id="PTHR23048">
    <property type="entry name" value="MYOSIN LIGHT CHAIN 1, 3"/>
    <property type="match status" value="1"/>
</dbReference>
<dbReference type="CDD" id="cd00051">
    <property type="entry name" value="EFh"/>
    <property type="match status" value="2"/>
</dbReference>
<dbReference type="GO" id="GO:0016460">
    <property type="term" value="C:myosin II complex"/>
    <property type="evidence" value="ECO:0007669"/>
    <property type="project" value="TreeGrafter"/>
</dbReference>
<dbReference type="PROSITE" id="PS00018">
    <property type="entry name" value="EF_HAND_1"/>
    <property type="match status" value="4"/>
</dbReference>
<dbReference type="Proteomes" id="UP000193648">
    <property type="component" value="Unassembled WGS sequence"/>
</dbReference>
<feature type="domain" description="EF-hand" evidence="3">
    <location>
        <begin position="128"/>
        <end position="157"/>
    </location>
</feature>
<sequence>MTRADFTESQIVNIKMQFKSMDKDGDGSITEGEFLDALKSSNRNPDEYDLQAFFNRADKNRDGRITFNEFLDACHELGLGRDCDPTGQPTKKSQKEIDAIFKAFDLDGNGYISPQELKQVMAKQGDYLSKEEIKEMIDAADTNRDGQIDREEFARMV</sequence>
<organism evidence="4 5">
    <name type="scientific">Lobosporangium transversale</name>
    <dbReference type="NCBI Taxonomy" id="64571"/>
    <lineage>
        <taxon>Eukaryota</taxon>
        <taxon>Fungi</taxon>
        <taxon>Fungi incertae sedis</taxon>
        <taxon>Mucoromycota</taxon>
        <taxon>Mortierellomycotina</taxon>
        <taxon>Mortierellomycetes</taxon>
        <taxon>Mortierellales</taxon>
        <taxon>Mortierellaceae</taxon>
        <taxon>Lobosporangium</taxon>
    </lineage>
</organism>
<dbReference type="AlphaFoldDB" id="A0A1Y2H2E2"/>
<evidence type="ECO:0000313" key="4">
    <source>
        <dbReference type="EMBL" id="ORZ27883.1"/>
    </source>
</evidence>
<evidence type="ECO:0000313" key="5">
    <source>
        <dbReference type="Proteomes" id="UP000193648"/>
    </source>
</evidence>
<feature type="domain" description="EF-hand" evidence="3">
    <location>
        <begin position="9"/>
        <end position="44"/>
    </location>
</feature>
<dbReference type="PROSITE" id="PS50222">
    <property type="entry name" value="EF_HAND_2"/>
    <property type="match status" value="4"/>
</dbReference>
<dbReference type="Pfam" id="PF13499">
    <property type="entry name" value="EF-hand_7"/>
    <property type="match status" value="2"/>
</dbReference>
<dbReference type="PANTHER" id="PTHR23048:SF0">
    <property type="entry name" value="CALMODULIN LIKE 3"/>
    <property type="match status" value="1"/>
</dbReference>
<dbReference type="InterPro" id="IPR018247">
    <property type="entry name" value="EF_Hand_1_Ca_BS"/>
</dbReference>
<feature type="domain" description="EF-hand" evidence="3">
    <location>
        <begin position="45"/>
        <end position="80"/>
    </location>
</feature>
<proteinExistence type="predicted"/>
<dbReference type="Gene3D" id="1.10.238.10">
    <property type="entry name" value="EF-hand"/>
    <property type="match status" value="2"/>
</dbReference>